<feature type="transmembrane region" description="Helical" evidence="1">
    <location>
        <begin position="56"/>
        <end position="77"/>
    </location>
</feature>
<dbReference type="Proteomes" id="UP001217918">
    <property type="component" value="Unassembled WGS sequence"/>
</dbReference>
<comment type="caution">
    <text evidence="2">The sequence shown here is derived from an EMBL/GenBank/DDBJ whole genome shotgun (WGS) entry which is preliminary data.</text>
</comment>
<sequence>MALISAKTIITFLCLFHVTIGFFFINSPRTIADQAVVWVLGEAMGMPQDRHLGSRSSASAFLGVILAIVGICDLVTLSLPEEFALVHHWGIQAPLRLTISFFLVAYTFLASSSSPVYSDASREHIGSHPSARQPNPSYIPSSWGGDGLKNRVFFAFMFVELIGWFWTWVTLREEREAFMLRKAKRRNSHSI</sequence>
<accession>A0AAD9MEB9</accession>
<evidence type="ECO:0000313" key="3">
    <source>
        <dbReference type="Proteomes" id="UP001217918"/>
    </source>
</evidence>
<evidence type="ECO:0000313" key="2">
    <source>
        <dbReference type="EMBL" id="KAK2073262.1"/>
    </source>
</evidence>
<dbReference type="PANTHER" id="PTHR28029">
    <property type="entry name" value="PROTEIN ILM1"/>
    <property type="match status" value="1"/>
</dbReference>
<evidence type="ECO:0008006" key="4">
    <source>
        <dbReference type="Google" id="ProtNLM"/>
    </source>
</evidence>
<reference evidence="2" key="1">
    <citation type="journal article" date="2023" name="Mol. Plant Microbe Interact.">
        <title>Elucidating the Obligate Nature and Biological Capacity of an Invasive Fungal Corn Pathogen.</title>
        <authorList>
            <person name="MacCready J.S."/>
            <person name="Roggenkamp E.M."/>
            <person name="Gdanetz K."/>
            <person name="Chilvers M.I."/>
        </authorList>
    </citation>
    <scope>NUCLEOTIDE SEQUENCE</scope>
    <source>
        <strain evidence="2">PM02</strain>
    </source>
</reference>
<dbReference type="AlphaFoldDB" id="A0AAD9MEB9"/>
<evidence type="ECO:0000256" key="1">
    <source>
        <dbReference type="SAM" id="Phobius"/>
    </source>
</evidence>
<keyword evidence="3" id="KW-1185">Reference proteome</keyword>
<dbReference type="InterPro" id="IPR018815">
    <property type="entry name" value="Incr_loss_mito_DNA_1"/>
</dbReference>
<keyword evidence="1" id="KW-1133">Transmembrane helix</keyword>
<keyword evidence="1" id="KW-0812">Transmembrane</keyword>
<feature type="transmembrane region" description="Helical" evidence="1">
    <location>
        <begin position="89"/>
        <end position="109"/>
    </location>
</feature>
<name>A0AAD9MEB9_9PEZI</name>
<organism evidence="2 3">
    <name type="scientific">Phyllachora maydis</name>
    <dbReference type="NCBI Taxonomy" id="1825666"/>
    <lineage>
        <taxon>Eukaryota</taxon>
        <taxon>Fungi</taxon>
        <taxon>Dikarya</taxon>
        <taxon>Ascomycota</taxon>
        <taxon>Pezizomycotina</taxon>
        <taxon>Sordariomycetes</taxon>
        <taxon>Sordariomycetidae</taxon>
        <taxon>Phyllachorales</taxon>
        <taxon>Phyllachoraceae</taxon>
        <taxon>Phyllachora</taxon>
    </lineage>
</organism>
<proteinExistence type="predicted"/>
<dbReference type="Pfam" id="PF10311">
    <property type="entry name" value="Ilm1"/>
    <property type="match status" value="1"/>
</dbReference>
<dbReference type="PANTHER" id="PTHR28029:SF1">
    <property type="entry name" value="PROTEIN ILM1"/>
    <property type="match status" value="1"/>
</dbReference>
<dbReference type="EMBL" id="JAQQPM010000006">
    <property type="protein sequence ID" value="KAK2073262.1"/>
    <property type="molecule type" value="Genomic_DNA"/>
</dbReference>
<protein>
    <recommendedName>
        <fullName evidence="4">Increased loss of mitochondrial DNA protein 1</fullName>
    </recommendedName>
</protein>
<feature type="transmembrane region" description="Helical" evidence="1">
    <location>
        <begin position="152"/>
        <end position="171"/>
    </location>
</feature>
<keyword evidence="1" id="KW-0472">Membrane</keyword>
<gene>
    <name evidence="2" type="ORF">P8C59_007554</name>
</gene>